<dbReference type="Proteomes" id="UP000185744">
    <property type="component" value="Unassembled WGS sequence"/>
</dbReference>
<protein>
    <submittedName>
        <fullName evidence="1">6-pyruvoyl-tetrahydropterin synthase</fullName>
    </submittedName>
</protein>
<organism evidence="1 2">
    <name type="scientific">Methanohalarchaeum thermophilum</name>
    <dbReference type="NCBI Taxonomy" id="1903181"/>
    <lineage>
        <taxon>Archaea</taxon>
        <taxon>Methanobacteriati</taxon>
        <taxon>Methanobacteriota</taxon>
        <taxon>Methanonatronarchaeia</taxon>
        <taxon>Methanonatronarchaeales</taxon>
        <taxon>Methanonatronarchaeaceae</taxon>
        <taxon>Candidatus Methanohalarchaeum</taxon>
    </lineage>
</organism>
<sequence length="76" mass="9209">MNINVLKDYLNEIIEKYRDQILNQKQVFSKKQPSVENFSMEIWKEIYSKKLPNRIQELEVKVKEDSKSYASFHKEV</sequence>
<proteinExistence type="predicted"/>
<keyword evidence="2" id="KW-1185">Reference proteome</keyword>
<dbReference type="Gene3D" id="3.30.479.10">
    <property type="entry name" value="6-pyruvoyl tetrahydropterin synthase/QueD"/>
    <property type="match status" value="1"/>
</dbReference>
<comment type="caution">
    <text evidence="1">The sequence shown here is derived from an EMBL/GenBank/DDBJ whole genome shotgun (WGS) entry which is preliminary data.</text>
</comment>
<dbReference type="SUPFAM" id="SSF55620">
    <property type="entry name" value="Tetrahydrobiopterin biosynthesis enzymes-like"/>
    <property type="match status" value="1"/>
</dbReference>
<accession>A0A1Q6DVG7</accession>
<dbReference type="AlphaFoldDB" id="A0A1Q6DVG7"/>
<dbReference type="Pfam" id="PF01242">
    <property type="entry name" value="PTPS"/>
    <property type="match status" value="1"/>
</dbReference>
<evidence type="ECO:0000313" key="2">
    <source>
        <dbReference type="Proteomes" id="UP000185744"/>
    </source>
</evidence>
<gene>
    <name evidence="1" type="ORF">BTN85_0844</name>
</gene>
<evidence type="ECO:0000313" key="1">
    <source>
        <dbReference type="EMBL" id="OKY78354.1"/>
    </source>
</evidence>
<dbReference type="InterPro" id="IPR038418">
    <property type="entry name" value="6-PTP_synth/QueD_sf"/>
</dbReference>
<reference evidence="1" key="1">
    <citation type="submission" date="2016-12" db="EMBL/GenBank/DDBJ databases">
        <title>Discovery of methanogenic haloarchaea.</title>
        <authorList>
            <person name="Sorokin D.Y."/>
            <person name="Makarova K.S."/>
            <person name="Abbas B."/>
            <person name="Ferrer M."/>
            <person name="Golyshin P.N."/>
        </authorList>
    </citation>
    <scope>NUCLEOTIDE SEQUENCE [LARGE SCALE GENOMIC DNA]</scope>
    <source>
        <strain evidence="1">HMET1</strain>
    </source>
</reference>
<dbReference type="EMBL" id="MSDW01000001">
    <property type="protein sequence ID" value="OKY78354.1"/>
    <property type="molecule type" value="Genomic_DNA"/>
</dbReference>
<dbReference type="InterPro" id="IPR007115">
    <property type="entry name" value="6-PTP_synth/QueD"/>
</dbReference>
<dbReference type="InParanoid" id="A0A1Q6DVG7"/>
<dbReference type="STRING" id="1903181.BTN85_0844"/>
<name>A0A1Q6DVG7_METT1</name>